<feature type="compositionally biased region" description="Low complexity" evidence="1">
    <location>
        <begin position="16"/>
        <end position="30"/>
    </location>
</feature>
<dbReference type="Proteomes" id="UP000780801">
    <property type="component" value="Unassembled WGS sequence"/>
</dbReference>
<proteinExistence type="predicted"/>
<protein>
    <submittedName>
        <fullName evidence="2">Uncharacterized protein</fullName>
    </submittedName>
</protein>
<feature type="non-terminal residue" evidence="2">
    <location>
        <position position="94"/>
    </location>
</feature>
<dbReference type="EMBL" id="JAABOA010007605">
    <property type="protein sequence ID" value="KAF9539713.1"/>
    <property type="molecule type" value="Genomic_DNA"/>
</dbReference>
<comment type="caution">
    <text evidence="2">The sequence shown here is derived from an EMBL/GenBank/DDBJ whole genome shotgun (WGS) entry which is preliminary data.</text>
</comment>
<sequence length="94" mass="10105">MMRPPHSNQRPPPLLQPMQQQQQQQQQQQLHPNPSSVQPGRSPIMSPFQKQDGSGATGTQPSPSSMNPAFRPMQSSPPSGHHGPMRPAGAPGGN</sequence>
<organism evidence="2 3">
    <name type="scientific">Lunasporangiospora selenospora</name>
    <dbReference type="NCBI Taxonomy" id="979761"/>
    <lineage>
        <taxon>Eukaryota</taxon>
        <taxon>Fungi</taxon>
        <taxon>Fungi incertae sedis</taxon>
        <taxon>Mucoromycota</taxon>
        <taxon>Mortierellomycotina</taxon>
        <taxon>Mortierellomycetes</taxon>
        <taxon>Mortierellales</taxon>
        <taxon>Mortierellaceae</taxon>
        <taxon>Lunasporangiospora</taxon>
    </lineage>
</organism>
<name>A0A9P6F1E6_9FUNG</name>
<accession>A0A9P6F1E6</accession>
<evidence type="ECO:0000313" key="3">
    <source>
        <dbReference type="Proteomes" id="UP000780801"/>
    </source>
</evidence>
<evidence type="ECO:0000313" key="2">
    <source>
        <dbReference type="EMBL" id="KAF9539713.1"/>
    </source>
</evidence>
<evidence type="ECO:0000256" key="1">
    <source>
        <dbReference type="SAM" id="MobiDB-lite"/>
    </source>
</evidence>
<feature type="region of interest" description="Disordered" evidence="1">
    <location>
        <begin position="1"/>
        <end position="94"/>
    </location>
</feature>
<gene>
    <name evidence="2" type="ORF">BGW38_009924</name>
</gene>
<reference evidence="2" key="1">
    <citation type="journal article" date="2020" name="Fungal Divers.">
        <title>Resolving the Mortierellaceae phylogeny through synthesis of multi-gene phylogenetics and phylogenomics.</title>
        <authorList>
            <person name="Vandepol N."/>
            <person name="Liber J."/>
            <person name="Desiro A."/>
            <person name="Na H."/>
            <person name="Kennedy M."/>
            <person name="Barry K."/>
            <person name="Grigoriev I.V."/>
            <person name="Miller A.N."/>
            <person name="O'Donnell K."/>
            <person name="Stajich J.E."/>
            <person name="Bonito G."/>
        </authorList>
    </citation>
    <scope>NUCLEOTIDE SEQUENCE</scope>
    <source>
        <strain evidence="2">KOD1015</strain>
    </source>
</reference>
<feature type="compositionally biased region" description="Polar residues" evidence="1">
    <location>
        <begin position="48"/>
        <end position="78"/>
    </location>
</feature>
<dbReference type="AlphaFoldDB" id="A0A9P6F1E6"/>
<keyword evidence="3" id="KW-1185">Reference proteome</keyword>